<comment type="caution">
    <text evidence="1">The sequence shown here is derived from an EMBL/GenBank/DDBJ whole genome shotgun (WGS) entry which is preliminary data.</text>
</comment>
<dbReference type="EMBL" id="SSOC01000005">
    <property type="protein sequence ID" value="THF63703.1"/>
    <property type="molecule type" value="Genomic_DNA"/>
</dbReference>
<dbReference type="Pfam" id="PF13665">
    <property type="entry name" value="Tox-PAAR-like"/>
    <property type="match status" value="1"/>
</dbReference>
<sequence length="125" mass="12797">MFVNNNLGVLNLGFPDVCVVGPLPVPQVNLDFSVTNIPTVFNVILGGGLAENLLTISALSGGDVGVGVASGMCMGPKRSLLGSFKVALCCVFGSRLTSINGQNGLLPNCVGISLTPGQFKVIYLS</sequence>
<dbReference type="AlphaFoldDB" id="A0A4V3WBL9"/>
<reference evidence="1 2" key="1">
    <citation type="submission" date="2019-04" db="EMBL/GenBank/DDBJ databases">
        <title>Azoarcus nasutitermitis sp. nov. isolated from termite nest.</title>
        <authorList>
            <person name="Lin S.-Y."/>
            <person name="Hameed A."/>
            <person name="Hsu Y.-H."/>
            <person name="Young C.-C."/>
        </authorList>
    </citation>
    <scope>NUCLEOTIDE SEQUENCE [LARGE SCALE GENOMIC DNA]</scope>
    <source>
        <strain evidence="1 2">CC-YHH838</strain>
    </source>
</reference>
<dbReference type="RefSeq" id="WP_136348864.1">
    <property type="nucleotide sequence ID" value="NZ_SSOC01000005.1"/>
</dbReference>
<proteinExistence type="predicted"/>
<organism evidence="1 2">
    <name type="scientific">Pseudothauera nasutitermitis</name>
    <dbReference type="NCBI Taxonomy" id="2565930"/>
    <lineage>
        <taxon>Bacteria</taxon>
        <taxon>Pseudomonadati</taxon>
        <taxon>Pseudomonadota</taxon>
        <taxon>Betaproteobacteria</taxon>
        <taxon>Rhodocyclales</taxon>
        <taxon>Zoogloeaceae</taxon>
        <taxon>Pseudothauera</taxon>
    </lineage>
</organism>
<evidence type="ECO:0000313" key="1">
    <source>
        <dbReference type="EMBL" id="THF63703.1"/>
    </source>
</evidence>
<gene>
    <name evidence="1" type="ORF">E6C76_14030</name>
</gene>
<accession>A0A4V3WBL9</accession>
<dbReference type="Proteomes" id="UP000308430">
    <property type="component" value="Unassembled WGS sequence"/>
</dbReference>
<name>A0A4V3WBL9_9RHOO</name>
<evidence type="ECO:0000313" key="2">
    <source>
        <dbReference type="Proteomes" id="UP000308430"/>
    </source>
</evidence>
<dbReference type="OrthoDB" id="5513456at2"/>
<protein>
    <submittedName>
        <fullName evidence="1">DUF4150 domain-containing protein</fullName>
    </submittedName>
</protein>
<keyword evidence="2" id="KW-1185">Reference proteome</keyword>